<evidence type="ECO:0000313" key="3">
    <source>
        <dbReference type="EMBL" id="PYH84414.1"/>
    </source>
</evidence>
<organism evidence="3 4">
    <name type="scientific">Aspergillus uvarum CBS 121591</name>
    <dbReference type="NCBI Taxonomy" id="1448315"/>
    <lineage>
        <taxon>Eukaryota</taxon>
        <taxon>Fungi</taxon>
        <taxon>Dikarya</taxon>
        <taxon>Ascomycota</taxon>
        <taxon>Pezizomycotina</taxon>
        <taxon>Eurotiomycetes</taxon>
        <taxon>Eurotiomycetidae</taxon>
        <taxon>Eurotiales</taxon>
        <taxon>Aspergillaceae</taxon>
        <taxon>Aspergillus</taxon>
        <taxon>Aspergillus subgen. Circumdati</taxon>
    </lineage>
</organism>
<dbReference type="RefSeq" id="XP_025494614.1">
    <property type="nucleotide sequence ID" value="XM_025639130.1"/>
</dbReference>
<gene>
    <name evidence="3" type="ORF">BO82DRAFT_399656</name>
</gene>
<feature type="signal peptide" evidence="1">
    <location>
        <begin position="1"/>
        <end position="22"/>
    </location>
</feature>
<keyword evidence="1" id="KW-0732">Signal</keyword>
<dbReference type="SUPFAM" id="SSF57414">
    <property type="entry name" value="Hairpin loop containing domain-like"/>
    <property type="match status" value="1"/>
</dbReference>
<name>A0A319CGR1_9EURO</name>
<evidence type="ECO:0000259" key="2">
    <source>
        <dbReference type="Pfam" id="PF00024"/>
    </source>
</evidence>
<feature type="domain" description="Apple" evidence="2">
    <location>
        <begin position="79"/>
        <end position="119"/>
    </location>
</feature>
<dbReference type="InterPro" id="IPR003609">
    <property type="entry name" value="Pan_app"/>
</dbReference>
<dbReference type="VEuPathDB" id="FungiDB:BO82DRAFT_399656"/>
<dbReference type="GeneID" id="37141872"/>
<feature type="domain" description="Apple" evidence="2">
    <location>
        <begin position="187"/>
        <end position="238"/>
    </location>
</feature>
<dbReference type="Pfam" id="PF00024">
    <property type="entry name" value="PAN_1"/>
    <property type="match status" value="2"/>
</dbReference>
<dbReference type="Proteomes" id="UP000248340">
    <property type="component" value="Unassembled WGS sequence"/>
</dbReference>
<dbReference type="OrthoDB" id="4388755at2759"/>
<evidence type="ECO:0000313" key="4">
    <source>
        <dbReference type="Proteomes" id="UP000248340"/>
    </source>
</evidence>
<proteinExistence type="predicted"/>
<dbReference type="EMBL" id="KZ821684">
    <property type="protein sequence ID" value="PYH84414.1"/>
    <property type="molecule type" value="Genomic_DNA"/>
</dbReference>
<keyword evidence="4" id="KW-1185">Reference proteome</keyword>
<sequence length="276" mass="29881">MPLKSIAAFYIPLALAFNQVEGRCFHPLFTSEPDITDVVTNPSCPGDYGKLIQASDGGYFRLLCCTHQPNGIKSVGSEKNVASYQDCLDICLSDAHPDCDSVTYDTSKNCGLYQNGGFSTEPCSNTEHDWLYYIDPPPSDEPAPNDQIVSCSTECPTAHGQKYVSEYGELFHMECGKRHGTVSFKNETQPTYRDCIDACAEIPKCASVDYSNRTLTCYYGTHSGAPPVVAPGYFSAYSLGCAGACEKDGEGEGCCGCEPKKCRGRGAGARKSHDEL</sequence>
<accession>A0A319CGR1</accession>
<feature type="chain" id="PRO_5016280013" description="Apple domain-containing protein" evidence="1">
    <location>
        <begin position="23"/>
        <end position="276"/>
    </location>
</feature>
<evidence type="ECO:0000256" key="1">
    <source>
        <dbReference type="SAM" id="SignalP"/>
    </source>
</evidence>
<reference evidence="3 4" key="1">
    <citation type="submission" date="2016-12" db="EMBL/GenBank/DDBJ databases">
        <title>The genomes of Aspergillus section Nigri reveals drivers in fungal speciation.</title>
        <authorList>
            <consortium name="DOE Joint Genome Institute"/>
            <person name="Vesth T.C."/>
            <person name="Nybo J."/>
            <person name="Theobald S."/>
            <person name="Brandl J."/>
            <person name="Frisvad J.C."/>
            <person name="Nielsen K.F."/>
            <person name="Lyhne E.K."/>
            <person name="Kogle M.E."/>
            <person name="Kuo A."/>
            <person name="Riley R."/>
            <person name="Clum A."/>
            <person name="Nolan M."/>
            <person name="Lipzen A."/>
            <person name="Salamov A."/>
            <person name="Henrissat B."/>
            <person name="Wiebenga A."/>
            <person name="De Vries R.P."/>
            <person name="Grigoriev I.V."/>
            <person name="Mortensen U.H."/>
            <person name="Andersen M.R."/>
            <person name="Baker S.E."/>
        </authorList>
    </citation>
    <scope>NUCLEOTIDE SEQUENCE [LARGE SCALE GENOMIC DNA]</scope>
    <source>
        <strain evidence="3 4">CBS 121591</strain>
    </source>
</reference>
<dbReference type="AlphaFoldDB" id="A0A319CGR1"/>
<protein>
    <recommendedName>
        <fullName evidence="2">Apple domain-containing protein</fullName>
    </recommendedName>
</protein>